<evidence type="ECO:0000259" key="1">
    <source>
        <dbReference type="Pfam" id="PF09722"/>
    </source>
</evidence>
<dbReference type="InterPro" id="IPR011979">
    <property type="entry name" value="Antitox_Xre"/>
</dbReference>
<reference evidence="3 4" key="1">
    <citation type="submission" date="2019-03" db="EMBL/GenBank/DDBJ databases">
        <title>Thermus tengchongensis species for the arsenic transformation mechanism.</title>
        <authorList>
            <person name="Yuan G.C."/>
        </authorList>
    </citation>
    <scope>NUCLEOTIDE SEQUENCE [LARGE SCALE GENOMIC DNA]</scope>
    <source>
        <strain evidence="3 4">15Y</strain>
    </source>
</reference>
<protein>
    <submittedName>
        <fullName evidence="3">DUF2384 domain-containing protein</fullName>
    </submittedName>
</protein>
<evidence type="ECO:0000313" key="4">
    <source>
        <dbReference type="Proteomes" id="UP000297244"/>
    </source>
</evidence>
<name>A0ABY2K3F2_9DEIN</name>
<accession>A0ABY2K3F2</accession>
<sequence length="125" mass="14078">MTLPATPLARAELVAQGLPREALEEVRRSLELTQGELAQALRTTPRTLQRQGPRLTPELSDRLYRLYRLWERALLFHGDEARARRFLKAPNPALGGRRPLELAGNEAGLEAVLDLLDNLEEGVYL</sequence>
<gene>
    <name evidence="3" type="ORF">E0489_12400</name>
</gene>
<organism evidence="3 4">
    <name type="scientific">Thermus tengchongensis</name>
    <dbReference type="NCBI Taxonomy" id="1214928"/>
    <lineage>
        <taxon>Bacteria</taxon>
        <taxon>Thermotogati</taxon>
        <taxon>Deinococcota</taxon>
        <taxon>Deinococci</taxon>
        <taxon>Thermales</taxon>
        <taxon>Thermaceae</taxon>
        <taxon>Thermus</taxon>
    </lineage>
</organism>
<dbReference type="RefSeq" id="WP_135344016.1">
    <property type="nucleotide sequence ID" value="NZ_ML214269.1"/>
</dbReference>
<dbReference type="NCBIfam" id="TIGR02293">
    <property type="entry name" value="TAS_TIGR02293"/>
    <property type="match status" value="1"/>
</dbReference>
<keyword evidence="4" id="KW-1185">Reference proteome</keyword>
<evidence type="ECO:0000259" key="2">
    <source>
        <dbReference type="Pfam" id="PF20432"/>
    </source>
</evidence>
<dbReference type="InterPro" id="IPR024467">
    <property type="entry name" value="Xre/MbcA/ParS-like_toxin-bd"/>
</dbReference>
<feature type="domain" description="Antitoxin Xre-like helix-turn-helix" evidence="2">
    <location>
        <begin position="10"/>
        <end position="66"/>
    </location>
</feature>
<dbReference type="Proteomes" id="UP000297244">
    <property type="component" value="Unassembled WGS sequence"/>
</dbReference>
<dbReference type="Pfam" id="PF20432">
    <property type="entry name" value="Xre-like-HTH"/>
    <property type="match status" value="1"/>
</dbReference>
<proteinExistence type="predicted"/>
<dbReference type="Pfam" id="PF09722">
    <property type="entry name" value="Xre_MbcA_ParS_C"/>
    <property type="match status" value="1"/>
</dbReference>
<dbReference type="InterPro" id="IPR046847">
    <property type="entry name" value="Xre-like_HTH"/>
</dbReference>
<evidence type="ECO:0000313" key="3">
    <source>
        <dbReference type="EMBL" id="TFU14392.1"/>
    </source>
</evidence>
<dbReference type="EMBL" id="SKBL01000034">
    <property type="protein sequence ID" value="TFU14392.1"/>
    <property type="molecule type" value="Genomic_DNA"/>
</dbReference>
<feature type="domain" description="Antitoxin Xre/MbcA/ParS-like toxin-binding" evidence="1">
    <location>
        <begin position="75"/>
        <end position="122"/>
    </location>
</feature>
<comment type="caution">
    <text evidence="3">The sequence shown here is derived from an EMBL/GenBank/DDBJ whole genome shotgun (WGS) entry which is preliminary data.</text>
</comment>